<evidence type="ECO:0000259" key="1">
    <source>
        <dbReference type="Pfam" id="PF09836"/>
    </source>
</evidence>
<dbReference type="Proteomes" id="UP000464468">
    <property type="component" value="Chromosome"/>
</dbReference>
<sequence>MSGRFGRPAIPAGREAAAAIAVHRNNALVAAQTALQDNYPVLRAMIGADGFAALALRHIRRQPPADPRLCLYGRGLATTIARIRPLAAWPWLADVARLEWLVVRALFAADAKPLRAPPSPSQRWPLAPATGWCASPHPVATLWAAHQPRAEWPAAFPDHGELALVTRAGAGVQVRPVARDALPLLDALRAGKTLADAASALPPAALAQLPTLARVGALIPIHGETA</sequence>
<proteinExistence type="predicted"/>
<evidence type="ECO:0000313" key="3">
    <source>
        <dbReference type="Proteomes" id="UP000464468"/>
    </source>
</evidence>
<evidence type="ECO:0000313" key="2">
    <source>
        <dbReference type="EMBL" id="QHL91238.1"/>
    </source>
</evidence>
<dbReference type="EMBL" id="CP047895">
    <property type="protein sequence ID" value="QHL91238.1"/>
    <property type="molecule type" value="Genomic_DNA"/>
</dbReference>
<gene>
    <name evidence="2" type="ORF">GVO57_10975</name>
</gene>
<name>A0A7Z2NWR1_9SPHN</name>
<feature type="domain" description="Putative DNA-binding" evidence="1">
    <location>
        <begin position="13"/>
        <end position="77"/>
    </location>
</feature>
<dbReference type="Pfam" id="PF09836">
    <property type="entry name" value="DUF2063"/>
    <property type="match status" value="1"/>
</dbReference>
<organism evidence="2 3">
    <name type="scientific">Sphingomonas changnyeongensis</name>
    <dbReference type="NCBI Taxonomy" id="2698679"/>
    <lineage>
        <taxon>Bacteria</taxon>
        <taxon>Pseudomonadati</taxon>
        <taxon>Pseudomonadota</taxon>
        <taxon>Alphaproteobacteria</taxon>
        <taxon>Sphingomonadales</taxon>
        <taxon>Sphingomonadaceae</taxon>
        <taxon>Sphingomonas</taxon>
    </lineage>
</organism>
<dbReference type="AlphaFoldDB" id="A0A7Z2NWR1"/>
<keyword evidence="3" id="KW-1185">Reference proteome</keyword>
<dbReference type="InterPro" id="IPR018640">
    <property type="entry name" value="DUF2063"/>
</dbReference>
<reference evidence="2 3" key="1">
    <citation type="submission" date="2020-01" db="EMBL/GenBank/DDBJ databases">
        <title>Sphingomonas sp. C33 whole genome sequece.</title>
        <authorList>
            <person name="Park C."/>
        </authorList>
    </citation>
    <scope>NUCLEOTIDE SEQUENCE [LARGE SCALE GENOMIC DNA]</scope>
    <source>
        <strain evidence="2 3">C33</strain>
    </source>
</reference>
<dbReference type="KEGG" id="schy:GVO57_10975"/>
<accession>A0A7Z2NWR1</accession>
<protein>
    <submittedName>
        <fullName evidence="2">DUF2063 domain-containing protein</fullName>
    </submittedName>
</protein>